<accession>A0AAV0J2T3</accession>
<keyword evidence="5" id="KW-0539">Nucleus</keyword>
<keyword evidence="4" id="KW-0804">Transcription</keyword>
<evidence type="ECO:0000256" key="4">
    <source>
        <dbReference type="ARBA" id="ARBA00023163"/>
    </source>
</evidence>
<dbReference type="Pfam" id="PF00319">
    <property type="entry name" value="SRF-TF"/>
    <property type="match status" value="1"/>
</dbReference>
<dbReference type="CDD" id="cd00265">
    <property type="entry name" value="MADS_MEF2_like"/>
    <property type="match status" value="1"/>
</dbReference>
<keyword evidence="2" id="KW-0805">Transcription regulation</keyword>
<dbReference type="PRINTS" id="PR00404">
    <property type="entry name" value="MADSDOMAIN"/>
</dbReference>
<dbReference type="PROSITE" id="PS50066">
    <property type="entry name" value="MADS_BOX_2"/>
    <property type="match status" value="1"/>
</dbReference>
<dbReference type="GO" id="GO:0045944">
    <property type="term" value="P:positive regulation of transcription by RNA polymerase II"/>
    <property type="evidence" value="ECO:0007669"/>
    <property type="project" value="InterPro"/>
</dbReference>
<evidence type="ECO:0000256" key="3">
    <source>
        <dbReference type="ARBA" id="ARBA00023125"/>
    </source>
</evidence>
<dbReference type="InterPro" id="IPR050142">
    <property type="entry name" value="MADS-box/MEF2_TF"/>
</dbReference>
<evidence type="ECO:0000256" key="1">
    <source>
        <dbReference type="ARBA" id="ARBA00004123"/>
    </source>
</evidence>
<evidence type="ECO:0000259" key="6">
    <source>
        <dbReference type="PROSITE" id="PS50066"/>
    </source>
</evidence>
<dbReference type="Proteomes" id="UP001154282">
    <property type="component" value="Unassembled WGS sequence"/>
</dbReference>
<dbReference type="InterPro" id="IPR033896">
    <property type="entry name" value="MEF2-like_N"/>
</dbReference>
<name>A0AAV0J2T3_9ROSI</name>
<comment type="subcellular location">
    <subcellularLocation>
        <location evidence="1">Nucleus</location>
    </subcellularLocation>
</comment>
<dbReference type="AlphaFoldDB" id="A0AAV0J2T3"/>
<dbReference type="GO" id="GO:0000977">
    <property type="term" value="F:RNA polymerase II transcription regulatory region sequence-specific DNA binding"/>
    <property type="evidence" value="ECO:0007669"/>
    <property type="project" value="InterPro"/>
</dbReference>
<dbReference type="Gene3D" id="3.40.1810.10">
    <property type="entry name" value="Transcription factor, MADS-box"/>
    <property type="match status" value="1"/>
</dbReference>
<gene>
    <name evidence="7" type="ORF">LITE_LOCUS12342</name>
</gene>
<organism evidence="7 8">
    <name type="scientific">Linum tenue</name>
    <dbReference type="NCBI Taxonomy" id="586396"/>
    <lineage>
        <taxon>Eukaryota</taxon>
        <taxon>Viridiplantae</taxon>
        <taxon>Streptophyta</taxon>
        <taxon>Embryophyta</taxon>
        <taxon>Tracheophyta</taxon>
        <taxon>Spermatophyta</taxon>
        <taxon>Magnoliopsida</taxon>
        <taxon>eudicotyledons</taxon>
        <taxon>Gunneridae</taxon>
        <taxon>Pentapetalae</taxon>
        <taxon>rosids</taxon>
        <taxon>fabids</taxon>
        <taxon>Malpighiales</taxon>
        <taxon>Linaceae</taxon>
        <taxon>Linum</taxon>
    </lineage>
</organism>
<keyword evidence="3" id="KW-0238">DNA-binding</keyword>
<keyword evidence="8" id="KW-1185">Reference proteome</keyword>
<reference evidence="7" key="1">
    <citation type="submission" date="2022-08" db="EMBL/GenBank/DDBJ databases">
        <authorList>
            <person name="Gutierrez-Valencia J."/>
        </authorList>
    </citation>
    <scope>NUCLEOTIDE SEQUENCE</scope>
</reference>
<dbReference type="SMART" id="SM00432">
    <property type="entry name" value="MADS"/>
    <property type="match status" value="1"/>
</dbReference>
<dbReference type="PANTHER" id="PTHR48019">
    <property type="entry name" value="SERUM RESPONSE FACTOR HOMOLOG"/>
    <property type="match status" value="1"/>
</dbReference>
<dbReference type="SUPFAM" id="SSF55455">
    <property type="entry name" value="SRF-like"/>
    <property type="match status" value="1"/>
</dbReference>
<dbReference type="FunFam" id="3.40.1810.10:FF:000003">
    <property type="entry name" value="MADS-box transcription factor MADS-MC"/>
    <property type="match status" value="1"/>
</dbReference>
<evidence type="ECO:0000256" key="2">
    <source>
        <dbReference type="ARBA" id="ARBA00023015"/>
    </source>
</evidence>
<dbReference type="EMBL" id="CAMGYJ010000004">
    <property type="protein sequence ID" value="CAI0404139.1"/>
    <property type="molecule type" value="Genomic_DNA"/>
</dbReference>
<dbReference type="GO" id="GO:0046983">
    <property type="term" value="F:protein dimerization activity"/>
    <property type="evidence" value="ECO:0007669"/>
    <property type="project" value="InterPro"/>
</dbReference>
<evidence type="ECO:0000256" key="5">
    <source>
        <dbReference type="ARBA" id="ARBA00023242"/>
    </source>
</evidence>
<dbReference type="InterPro" id="IPR036879">
    <property type="entry name" value="TF_MADSbox_sf"/>
</dbReference>
<proteinExistence type="predicted"/>
<dbReference type="GO" id="GO:0005634">
    <property type="term" value="C:nucleus"/>
    <property type="evidence" value="ECO:0007669"/>
    <property type="project" value="UniProtKB-SubCell"/>
</dbReference>
<evidence type="ECO:0000313" key="8">
    <source>
        <dbReference type="Proteomes" id="UP001154282"/>
    </source>
</evidence>
<sequence length="172" mass="18944">MVRGKVELRKIENAASRQVTFSKRRNGLLKKAHELSVLCDAEVAVIVFSQRGRLAEFSNHEMPKTIARYQKYAAVEVDKTDTDYYCIQKAHGRAVGVVFPGRDPRVDRAAGKRLVKHPTQKRKGAATTEGNIMWKDYEAATAGSSVGLSNESSTVETTLSIGLPTATYCALK</sequence>
<evidence type="ECO:0000313" key="7">
    <source>
        <dbReference type="EMBL" id="CAI0404139.1"/>
    </source>
</evidence>
<comment type="caution">
    <text evidence="7">The sequence shown here is derived from an EMBL/GenBank/DDBJ whole genome shotgun (WGS) entry which is preliminary data.</text>
</comment>
<dbReference type="InterPro" id="IPR002100">
    <property type="entry name" value="TF_MADSbox"/>
</dbReference>
<protein>
    <recommendedName>
        <fullName evidence="6">MADS-box domain-containing protein</fullName>
    </recommendedName>
</protein>
<feature type="domain" description="MADS-box" evidence="6">
    <location>
        <begin position="1"/>
        <end position="61"/>
    </location>
</feature>
<dbReference type="PROSITE" id="PS00350">
    <property type="entry name" value="MADS_BOX_1"/>
    <property type="match status" value="1"/>
</dbReference>